<dbReference type="RefSeq" id="WP_210053420.1">
    <property type="nucleotide sequence ID" value="NZ_BAAAMH010000006.1"/>
</dbReference>
<evidence type="ECO:0000313" key="3">
    <source>
        <dbReference type="Proteomes" id="UP000758168"/>
    </source>
</evidence>
<dbReference type="SUPFAM" id="SSF56112">
    <property type="entry name" value="Protein kinase-like (PK-like)"/>
    <property type="match status" value="1"/>
</dbReference>
<dbReference type="GO" id="GO:0016301">
    <property type="term" value="F:kinase activity"/>
    <property type="evidence" value="ECO:0007669"/>
    <property type="project" value="UniProtKB-KW"/>
</dbReference>
<comment type="caution">
    <text evidence="2">The sequence shown here is derived from an EMBL/GenBank/DDBJ whole genome shotgun (WGS) entry which is preliminary data.</text>
</comment>
<keyword evidence="2" id="KW-0808">Transferase</keyword>
<keyword evidence="3" id="KW-1185">Reference proteome</keyword>
<dbReference type="InterPro" id="IPR002575">
    <property type="entry name" value="Aminoglycoside_PTrfase"/>
</dbReference>
<reference evidence="2 3" key="1">
    <citation type="submission" date="2021-03" db="EMBL/GenBank/DDBJ databases">
        <title>Sequencing the genomes of 1000 actinobacteria strains.</title>
        <authorList>
            <person name="Klenk H.-P."/>
        </authorList>
    </citation>
    <scope>NUCLEOTIDE SEQUENCE [LARGE SCALE GENOMIC DNA]</scope>
    <source>
        <strain evidence="2 3">DSM 12936</strain>
    </source>
</reference>
<sequence length="345" mass="36475">MPADVPVTSARGVRLPYRSLPGAVQAWVEEQLGGPVVRVEDRVGGFSPGCAAVVGTAERSVFVKAVGSVPNPTSLALYRQERSRLAALPLHPALPRALAGTDLELPDQAWAVLLLPALPGEPPAHPWTEPVARLVLDRLGALQETLVAAAGSPALAALPGSDELVRFFRPWSEVLDDPSDAWHDDPWVRSRASALEEAGAQLAGALVGEVPVHADLRADNVLVGPPRVAGGEPSVWFVDWAAALRAAAWIDPVVLACDLVVSRADHRQGGTMDVAGFLASHPVTAAVPAPLRWAMMSGLAVTLHLLGRSPDPPGLPTIRAWQRRCAEDLLGFVRATDLGSGHHVW</sequence>
<dbReference type="EMBL" id="JAGIOB010000001">
    <property type="protein sequence ID" value="MBP2416001.1"/>
    <property type="molecule type" value="Genomic_DNA"/>
</dbReference>
<dbReference type="InterPro" id="IPR011009">
    <property type="entry name" value="Kinase-like_dom_sf"/>
</dbReference>
<keyword evidence="2" id="KW-0418">Kinase</keyword>
<evidence type="ECO:0000313" key="2">
    <source>
        <dbReference type="EMBL" id="MBP2416001.1"/>
    </source>
</evidence>
<organism evidence="2 3">
    <name type="scientific">Microlunatus capsulatus</name>
    <dbReference type="NCBI Taxonomy" id="99117"/>
    <lineage>
        <taxon>Bacteria</taxon>
        <taxon>Bacillati</taxon>
        <taxon>Actinomycetota</taxon>
        <taxon>Actinomycetes</taxon>
        <taxon>Propionibacteriales</taxon>
        <taxon>Propionibacteriaceae</taxon>
        <taxon>Microlunatus</taxon>
    </lineage>
</organism>
<evidence type="ECO:0000259" key="1">
    <source>
        <dbReference type="Pfam" id="PF01636"/>
    </source>
</evidence>
<gene>
    <name evidence="2" type="ORF">JOF54_000923</name>
</gene>
<name>A0ABS4Z4S6_9ACTN</name>
<accession>A0ABS4Z4S6</accession>
<proteinExistence type="predicted"/>
<dbReference type="Pfam" id="PF01636">
    <property type="entry name" value="APH"/>
    <property type="match status" value="1"/>
</dbReference>
<dbReference type="Proteomes" id="UP000758168">
    <property type="component" value="Unassembled WGS sequence"/>
</dbReference>
<feature type="domain" description="Aminoglycoside phosphotransferase" evidence="1">
    <location>
        <begin position="54"/>
        <end position="265"/>
    </location>
</feature>
<protein>
    <submittedName>
        <fullName evidence="2">Ser/Thr protein kinase RdoA (MazF antagonist)</fullName>
    </submittedName>
</protein>